<evidence type="ECO:0000313" key="1">
    <source>
        <dbReference type="EMBL" id="PKU65333.1"/>
    </source>
</evidence>
<dbReference type="Proteomes" id="UP000233837">
    <property type="component" value="Unassembled WGS sequence"/>
</dbReference>
<name>A0A2I0VPL7_9ASPA</name>
<dbReference type="EMBL" id="KZ503359">
    <property type="protein sequence ID" value="PKU65333.1"/>
    <property type="molecule type" value="Genomic_DNA"/>
</dbReference>
<reference evidence="1 2" key="2">
    <citation type="journal article" date="2017" name="Nature">
        <title>The Apostasia genome and the evolution of orchids.</title>
        <authorList>
            <person name="Zhang G.Q."/>
            <person name="Liu K.W."/>
            <person name="Li Z."/>
            <person name="Lohaus R."/>
            <person name="Hsiao Y.Y."/>
            <person name="Niu S.C."/>
            <person name="Wang J.Y."/>
            <person name="Lin Y.C."/>
            <person name="Xu Q."/>
            <person name="Chen L.J."/>
            <person name="Yoshida K."/>
            <person name="Fujiwara S."/>
            <person name="Wang Z.W."/>
            <person name="Zhang Y.Q."/>
            <person name="Mitsuda N."/>
            <person name="Wang M."/>
            <person name="Liu G.H."/>
            <person name="Pecoraro L."/>
            <person name="Huang H.X."/>
            <person name="Xiao X.J."/>
            <person name="Lin M."/>
            <person name="Wu X.Y."/>
            <person name="Wu W.L."/>
            <person name="Chen Y.Y."/>
            <person name="Chang S.B."/>
            <person name="Sakamoto S."/>
            <person name="Ohme-Takagi M."/>
            <person name="Yagi M."/>
            <person name="Zeng S.J."/>
            <person name="Shen C.Y."/>
            <person name="Yeh C.M."/>
            <person name="Luo Y.B."/>
            <person name="Tsai W.C."/>
            <person name="Van de Peer Y."/>
            <person name="Liu Z.J."/>
        </authorList>
    </citation>
    <scope>NUCLEOTIDE SEQUENCE [LARGE SCALE GENOMIC DNA]</scope>
    <source>
        <tissue evidence="1">The whole plant</tissue>
    </source>
</reference>
<organism evidence="1 2">
    <name type="scientific">Dendrobium catenatum</name>
    <dbReference type="NCBI Taxonomy" id="906689"/>
    <lineage>
        <taxon>Eukaryota</taxon>
        <taxon>Viridiplantae</taxon>
        <taxon>Streptophyta</taxon>
        <taxon>Embryophyta</taxon>
        <taxon>Tracheophyta</taxon>
        <taxon>Spermatophyta</taxon>
        <taxon>Magnoliopsida</taxon>
        <taxon>Liliopsida</taxon>
        <taxon>Asparagales</taxon>
        <taxon>Orchidaceae</taxon>
        <taxon>Epidendroideae</taxon>
        <taxon>Malaxideae</taxon>
        <taxon>Dendrobiinae</taxon>
        <taxon>Dendrobium</taxon>
    </lineage>
</organism>
<protein>
    <submittedName>
        <fullName evidence="1">Uncharacterized protein</fullName>
    </submittedName>
</protein>
<reference evidence="1 2" key="1">
    <citation type="journal article" date="2016" name="Sci. Rep.">
        <title>The Dendrobium catenatum Lindl. genome sequence provides insights into polysaccharide synthase, floral development and adaptive evolution.</title>
        <authorList>
            <person name="Zhang G.Q."/>
            <person name="Xu Q."/>
            <person name="Bian C."/>
            <person name="Tsai W.C."/>
            <person name="Yeh C.M."/>
            <person name="Liu K.W."/>
            <person name="Yoshida K."/>
            <person name="Zhang L.S."/>
            <person name="Chang S.B."/>
            <person name="Chen F."/>
            <person name="Shi Y."/>
            <person name="Su Y.Y."/>
            <person name="Zhang Y.Q."/>
            <person name="Chen L.J."/>
            <person name="Yin Y."/>
            <person name="Lin M."/>
            <person name="Huang H."/>
            <person name="Deng H."/>
            <person name="Wang Z.W."/>
            <person name="Zhu S.L."/>
            <person name="Zhao X."/>
            <person name="Deng C."/>
            <person name="Niu S.C."/>
            <person name="Huang J."/>
            <person name="Wang M."/>
            <person name="Liu G.H."/>
            <person name="Yang H.J."/>
            <person name="Xiao X.J."/>
            <person name="Hsiao Y.Y."/>
            <person name="Wu W.L."/>
            <person name="Chen Y.Y."/>
            <person name="Mitsuda N."/>
            <person name="Ohme-Takagi M."/>
            <person name="Luo Y.B."/>
            <person name="Van de Peer Y."/>
            <person name="Liu Z.J."/>
        </authorList>
    </citation>
    <scope>NUCLEOTIDE SEQUENCE [LARGE SCALE GENOMIC DNA]</scope>
    <source>
        <tissue evidence="1">The whole plant</tissue>
    </source>
</reference>
<proteinExistence type="predicted"/>
<sequence length="126" mass="13546">MDRRSPSDVGTGGWPKVQLREGCRELSSKLARTDRWGSLGCWGKTHLPRAWTAGIDRGEGGLGLMQGGRGQRPRELVSFQPVSHSLWKALCQDRLGGTTGACSPLALTVTGRGLGRVDLERAMGTC</sequence>
<accession>A0A2I0VPL7</accession>
<gene>
    <name evidence="1" type="ORF">MA16_Dca021810</name>
</gene>
<evidence type="ECO:0000313" key="2">
    <source>
        <dbReference type="Proteomes" id="UP000233837"/>
    </source>
</evidence>
<dbReference type="AlphaFoldDB" id="A0A2I0VPL7"/>
<keyword evidence="2" id="KW-1185">Reference proteome</keyword>